<dbReference type="OrthoDB" id="3681958at2759"/>
<gene>
    <name evidence="2" type="ORF">BU26DRAFT_502840</name>
</gene>
<organism evidence="2 3">
    <name type="scientific">Trematosphaeria pertusa</name>
    <dbReference type="NCBI Taxonomy" id="390896"/>
    <lineage>
        <taxon>Eukaryota</taxon>
        <taxon>Fungi</taxon>
        <taxon>Dikarya</taxon>
        <taxon>Ascomycota</taxon>
        <taxon>Pezizomycotina</taxon>
        <taxon>Dothideomycetes</taxon>
        <taxon>Pleosporomycetidae</taxon>
        <taxon>Pleosporales</taxon>
        <taxon>Massarineae</taxon>
        <taxon>Trematosphaeriaceae</taxon>
        <taxon>Trematosphaeria</taxon>
    </lineage>
</organism>
<dbReference type="InterPro" id="IPR011990">
    <property type="entry name" value="TPR-like_helical_dom_sf"/>
</dbReference>
<evidence type="ECO:0000313" key="3">
    <source>
        <dbReference type="Proteomes" id="UP000800094"/>
    </source>
</evidence>
<dbReference type="AlphaFoldDB" id="A0A6A6IQ20"/>
<reference evidence="2" key="1">
    <citation type="journal article" date="2020" name="Stud. Mycol.">
        <title>101 Dothideomycetes genomes: a test case for predicting lifestyles and emergence of pathogens.</title>
        <authorList>
            <person name="Haridas S."/>
            <person name="Albert R."/>
            <person name="Binder M."/>
            <person name="Bloem J."/>
            <person name="Labutti K."/>
            <person name="Salamov A."/>
            <person name="Andreopoulos B."/>
            <person name="Baker S."/>
            <person name="Barry K."/>
            <person name="Bills G."/>
            <person name="Bluhm B."/>
            <person name="Cannon C."/>
            <person name="Castanera R."/>
            <person name="Culley D."/>
            <person name="Daum C."/>
            <person name="Ezra D."/>
            <person name="Gonzalez J."/>
            <person name="Henrissat B."/>
            <person name="Kuo A."/>
            <person name="Liang C."/>
            <person name="Lipzen A."/>
            <person name="Lutzoni F."/>
            <person name="Magnuson J."/>
            <person name="Mondo S."/>
            <person name="Nolan M."/>
            <person name="Ohm R."/>
            <person name="Pangilinan J."/>
            <person name="Park H.-J."/>
            <person name="Ramirez L."/>
            <person name="Alfaro M."/>
            <person name="Sun H."/>
            <person name="Tritt A."/>
            <person name="Yoshinaga Y."/>
            <person name="Zwiers L.-H."/>
            <person name="Turgeon B."/>
            <person name="Goodwin S."/>
            <person name="Spatafora J."/>
            <person name="Crous P."/>
            <person name="Grigoriev I."/>
        </authorList>
    </citation>
    <scope>NUCLEOTIDE SEQUENCE</scope>
    <source>
        <strain evidence="2">CBS 122368</strain>
    </source>
</reference>
<dbReference type="Proteomes" id="UP000800094">
    <property type="component" value="Unassembled WGS sequence"/>
</dbReference>
<dbReference type="InterPro" id="IPR027417">
    <property type="entry name" value="P-loop_NTPase"/>
</dbReference>
<evidence type="ECO:0000313" key="2">
    <source>
        <dbReference type="EMBL" id="KAF2252359.1"/>
    </source>
</evidence>
<dbReference type="GO" id="GO:0043531">
    <property type="term" value="F:ADP binding"/>
    <property type="evidence" value="ECO:0007669"/>
    <property type="project" value="InterPro"/>
</dbReference>
<dbReference type="Gene3D" id="1.25.40.10">
    <property type="entry name" value="Tetratricopeptide repeat domain"/>
    <property type="match status" value="2"/>
</dbReference>
<name>A0A6A6IQ20_9PLEO</name>
<dbReference type="InterPro" id="IPR056681">
    <property type="entry name" value="DUF7779"/>
</dbReference>
<dbReference type="Pfam" id="PF13374">
    <property type="entry name" value="TPR_10"/>
    <property type="match status" value="1"/>
</dbReference>
<dbReference type="GeneID" id="54579992"/>
<evidence type="ECO:0000259" key="1">
    <source>
        <dbReference type="Pfam" id="PF25000"/>
    </source>
</evidence>
<dbReference type="PANTHER" id="PTHR35205">
    <property type="entry name" value="NB-ARC AND TPR DOMAIN PROTEIN"/>
    <property type="match status" value="1"/>
</dbReference>
<proteinExistence type="predicted"/>
<feature type="domain" description="DUF7779" evidence="1">
    <location>
        <begin position="559"/>
        <end position="643"/>
    </location>
</feature>
<dbReference type="PANTHER" id="PTHR35205:SF1">
    <property type="entry name" value="ZU5 DOMAIN-CONTAINING PROTEIN"/>
    <property type="match status" value="1"/>
</dbReference>
<protein>
    <recommendedName>
        <fullName evidence="1">DUF7779 domain-containing protein</fullName>
    </recommendedName>
</protein>
<dbReference type="SUPFAM" id="SSF52540">
    <property type="entry name" value="P-loop containing nucleoside triphosphate hydrolases"/>
    <property type="match status" value="1"/>
</dbReference>
<dbReference type="EMBL" id="ML987192">
    <property type="protein sequence ID" value="KAF2252359.1"/>
    <property type="molecule type" value="Genomic_DNA"/>
</dbReference>
<keyword evidence="3" id="KW-1185">Reference proteome</keyword>
<dbReference type="Pfam" id="PF25000">
    <property type="entry name" value="DUF7779"/>
    <property type="match status" value="1"/>
</dbReference>
<dbReference type="SUPFAM" id="SSF48452">
    <property type="entry name" value="TPR-like"/>
    <property type="match status" value="1"/>
</dbReference>
<accession>A0A6A6IQ20</accession>
<dbReference type="Gene3D" id="3.40.50.300">
    <property type="entry name" value="P-loop containing nucleotide triphosphate hydrolases"/>
    <property type="match status" value="1"/>
</dbReference>
<dbReference type="RefSeq" id="XP_033687363.1">
    <property type="nucleotide sequence ID" value="XM_033826662.1"/>
</dbReference>
<dbReference type="PRINTS" id="PR00364">
    <property type="entry name" value="DISEASERSIST"/>
</dbReference>
<sequence length="938" mass="105772">MICRTPSCESDALTLVNTPSTIASRNGPKATRLKKPATEVSKATNAVISQSTVPRASGLTSIWHSVLSTHLARLKPADKVFCNPLPLDITLDKETLRKIFEPLQKKYKKALFQRFIDRINLIAGHILSFGKAVDVAIGSGGPFAAGAIWGGIRVLLAVTTRTIFMHEKILDQLEALCGYLPLFDRWLKLFPASDYTELAECIEKTCSEYLFFIVESILFFRRWPCVSPGLESRFSTCEAKIKHQTKDLKWQIQTAGLEAAQKRGDSILTILKDTAALPNSSSNIFPFRFVQNCPRNNSFFGREECMDELTSLFRAGAFGNPPRTTGVVIHGFGGCGKSSIAKEYMYRHFETGEYAVMLWFHSDTAAKLETQFIQLARKLGVKTNEAEARDAALHWINHLGEYRRESLWAFIPYLKLEKPFLIVFDNADDPSFLPSFWPSSIHGSIIITSRNPTAQEVNLAQHGIHLKAFSEDTGTEFLISILKDRHPLTTDDCDAIESLSRYFGGLPLALRQAGSFMVHKKCSPSQFKRLYQSRFEEIDGYQIAEYDKTVADVWTMSSSALSDDARTILDTLSLLDPDSVPMEIFEVADIEHPHGEFLKDPLRVLDAQEDLANQSLVDHDQASGSLSIHRLFQETTFRKLKKDGMRLQNILHFAVSLIHKFSPEIDLEHIRSPSHWKPIERILSHVQSVYHRCKHAVTEKEAVILLKLMVKVLNYGFESSQFALGDEAFENAQELLQHMSNPDHEILALLYFVHCRLCCETSRPRQAVAEIVQSREHIERAAKSNPSLLKTPLYIRILSNLGITHAAVECFDEGEGFHLEAIACCKRLKMERECSMGNLLQNLGGCYLWSGKLDEAKKVLDEARKAPNTAPEAADYTLGNWMIKKRRWHEAVELHQNVLKAYASHLGQKHPVTADSWHKMGSLFAISEYSDGDTKEAE</sequence>